<dbReference type="InterPro" id="IPR036866">
    <property type="entry name" value="RibonucZ/Hydroxyglut_hydro"/>
</dbReference>
<dbReference type="AlphaFoldDB" id="A0A3S4BJ31"/>
<dbReference type="CDD" id="cd16279">
    <property type="entry name" value="metallo-hydrolase-like_MBL-fold"/>
    <property type="match status" value="1"/>
</dbReference>
<dbReference type="Gene3D" id="3.60.15.10">
    <property type="entry name" value="Ribonuclease Z/Hydroxyacylglutathione hydrolase-like"/>
    <property type="match status" value="1"/>
</dbReference>
<protein>
    <submittedName>
        <fullName evidence="2">Ribonuclease BN</fullName>
    </submittedName>
</protein>
<dbReference type="Proteomes" id="UP000289200">
    <property type="component" value="Unassembled WGS sequence"/>
</dbReference>
<comment type="caution">
    <text evidence="2">The sequence shown here is derived from an EMBL/GenBank/DDBJ whole genome shotgun (WGS) entry which is preliminary data.</text>
</comment>
<dbReference type="RefSeq" id="WP_129611153.1">
    <property type="nucleotide sequence ID" value="NZ_UWOC01000190.1"/>
</dbReference>
<organism evidence="2 3">
    <name type="scientific">Rhodoplanes serenus</name>
    <dbReference type="NCBI Taxonomy" id="200615"/>
    <lineage>
        <taxon>Bacteria</taxon>
        <taxon>Pseudomonadati</taxon>
        <taxon>Pseudomonadota</taxon>
        <taxon>Alphaproteobacteria</taxon>
        <taxon>Hyphomicrobiales</taxon>
        <taxon>Nitrobacteraceae</taxon>
        <taxon>Rhodoplanes</taxon>
    </lineage>
</organism>
<sequence length="265" mass="29643">MSLTVTILGCGSSGGVPRPALGWGVCDPTNPRNRRRRCSILVDRDDDGGRTRVLVDTSPDLREQLLDADVEWLDGVLFTHEHADHTHGIDDLRGLFMHRRRRLDLYLDEPTWRVMFSRFGYCFVTPPGSQYPPIANEHRIAPGEPVTIQGAGGPITALPFRQNHGDIDSLGFRFGGIAYSSDLVVLPEESAALLHGLDLWIVDALRDKPHPSHFSVDQALAWIDRLKPKRAILTNLHSDLDYEDLKARLPDNVEPAYDGMRVRVG</sequence>
<feature type="domain" description="Metallo-beta-lactamase" evidence="1">
    <location>
        <begin position="35"/>
        <end position="236"/>
    </location>
</feature>
<evidence type="ECO:0000259" key="1">
    <source>
        <dbReference type="SMART" id="SM00849"/>
    </source>
</evidence>
<reference evidence="3" key="1">
    <citation type="submission" date="2018-10" db="EMBL/GenBank/DDBJ databases">
        <authorList>
            <person name="Peiro R."/>
            <person name="Begona"/>
            <person name="Cbmso G."/>
            <person name="Lopez M."/>
            <person name="Gonzalez S."/>
            <person name="Sacristan E."/>
            <person name="Castillo E."/>
        </authorList>
    </citation>
    <scope>NUCLEOTIDE SEQUENCE [LARGE SCALE GENOMIC DNA]</scope>
</reference>
<name>A0A3S4BJ31_9BRAD</name>
<dbReference type="InterPro" id="IPR001279">
    <property type="entry name" value="Metallo-B-lactamas"/>
</dbReference>
<accession>A0A3S4BJ31</accession>
<dbReference type="PANTHER" id="PTHR42663:SF6">
    <property type="entry name" value="HYDROLASE C777.06C-RELATED"/>
    <property type="match status" value="1"/>
</dbReference>
<dbReference type="PANTHER" id="PTHR42663">
    <property type="entry name" value="HYDROLASE C777.06C-RELATED-RELATED"/>
    <property type="match status" value="1"/>
</dbReference>
<proteinExistence type="predicted"/>
<gene>
    <name evidence="2" type="primary">rbn</name>
    <name evidence="2" type="ORF">RHODGE_RHODGE_04347</name>
</gene>
<dbReference type="SUPFAM" id="SSF56281">
    <property type="entry name" value="Metallo-hydrolase/oxidoreductase"/>
    <property type="match status" value="1"/>
</dbReference>
<evidence type="ECO:0000313" key="2">
    <source>
        <dbReference type="EMBL" id="VCU11141.1"/>
    </source>
</evidence>
<evidence type="ECO:0000313" key="3">
    <source>
        <dbReference type="Proteomes" id="UP000289200"/>
    </source>
</evidence>
<dbReference type="Pfam" id="PF12706">
    <property type="entry name" value="Lactamase_B_2"/>
    <property type="match status" value="1"/>
</dbReference>
<dbReference type="SMART" id="SM00849">
    <property type="entry name" value="Lactamase_B"/>
    <property type="match status" value="1"/>
</dbReference>
<keyword evidence="3" id="KW-1185">Reference proteome</keyword>
<dbReference type="EMBL" id="UWOC01000190">
    <property type="protein sequence ID" value="VCU11141.1"/>
    <property type="molecule type" value="Genomic_DNA"/>
</dbReference>
<dbReference type="OrthoDB" id="9781189at2"/>